<name>A0A9D4E5A4_DREPO</name>
<proteinExistence type="inferred from homology"/>
<evidence type="ECO:0000256" key="6">
    <source>
        <dbReference type="RuleBase" id="RU000680"/>
    </source>
</evidence>
<evidence type="ECO:0000256" key="2">
    <source>
        <dbReference type="ARBA" id="ARBA00010988"/>
    </source>
</evidence>
<accession>A0A9D4E5A4</accession>
<keyword evidence="3 6" id="KW-1003">Cell membrane</keyword>
<dbReference type="PANTHER" id="PTHR10844">
    <property type="entry name" value="CAVEOLIN"/>
    <property type="match status" value="1"/>
</dbReference>
<keyword evidence="4 6" id="KW-0333">Golgi apparatus</keyword>
<reference evidence="7" key="1">
    <citation type="journal article" date="2019" name="bioRxiv">
        <title>The Genome of the Zebra Mussel, Dreissena polymorpha: A Resource for Invasive Species Research.</title>
        <authorList>
            <person name="McCartney M.A."/>
            <person name="Auch B."/>
            <person name="Kono T."/>
            <person name="Mallez S."/>
            <person name="Zhang Y."/>
            <person name="Obille A."/>
            <person name="Becker A."/>
            <person name="Abrahante J.E."/>
            <person name="Garbe J."/>
            <person name="Badalamenti J.P."/>
            <person name="Herman A."/>
            <person name="Mangelson H."/>
            <person name="Liachko I."/>
            <person name="Sullivan S."/>
            <person name="Sone E.D."/>
            <person name="Koren S."/>
            <person name="Silverstein K.A.T."/>
            <person name="Beckman K.B."/>
            <person name="Gohl D.M."/>
        </authorList>
    </citation>
    <scope>NUCLEOTIDE SEQUENCE</scope>
    <source>
        <strain evidence="7">Duluth1</strain>
        <tissue evidence="7">Whole animal</tissue>
    </source>
</reference>
<gene>
    <name evidence="7" type="ORF">DPMN_175503</name>
</gene>
<keyword evidence="5 6" id="KW-0472">Membrane</keyword>
<comment type="caution">
    <text evidence="7">The sequence shown here is derived from an EMBL/GenBank/DDBJ whole genome shotgun (WGS) entry which is preliminary data.</text>
</comment>
<comment type="subcellular location">
    <subcellularLocation>
        <location evidence="1 6">Cell membrane</location>
        <topology evidence="1 6">Peripheral membrane protein</topology>
    </subcellularLocation>
    <subcellularLocation>
        <location evidence="6">Golgi apparatus membrane</location>
        <topology evidence="6">Peripheral membrane protein</topology>
    </subcellularLocation>
    <subcellularLocation>
        <location evidence="6">Membrane</location>
        <location evidence="6">Caveola</location>
        <topology evidence="6">Peripheral membrane protein</topology>
    </subcellularLocation>
</comment>
<sequence>MADKVDLTNRDPNNLNDHIKVQFEDVLAEPEGAHSFDCVWKLSHTCFSCWLGLCYKISTLLYGIFIAAEWGCEFASVAFYHVWFITPMLKLCEINCAVFSKMTRTCLACCIEPCCEACGQFFRNFKK</sequence>
<evidence type="ECO:0000256" key="3">
    <source>
        <dbReference type="ARBA" id="ARBA00022475"/>
    </source>
</evidence>
<reference evidence="7" key="2">
    <citation type="submission" date="2020-11" db="EMBL/GenBank/DDBJ databases">
        <authorList>
            <person name="McCartney M.A."/>
            <person name="Auch B."/>
            <person name="Kono T."/>
            <person name="Mallez S."/>
            <person name="Becker A."/>
            <person name="Gohl D.M."/>
            <person name="Silverstein K.A.T."/>
            <person name="Koren S."/>
            <person name="Bechman K.B."/>
            <person name="Herman A."/>
            <person name="Abrahante J.E."/>
            <person name="Garbe J."/>
        </authorList>
    </citation>
    <scope>NUCLEOTIDE SEQUENCE</scope>
    <source>
        <strain evidence="7">Duluth1</strain>
        <tissue evidence="7">Whole animal</tissue>
    </source>
</reference>
<evidence type="ECO:0000256" key="4">
    <source>
        <dbReference type="ARBA" id="ARBA00023034"/>
    </source>
</evidence>
<dbReference type="Proteomes" id="UP000828390">
    <property type="component" value="Unassembled WGS sequence"/>
</dbReference>
<evidence type="ECO:0000313" key="8">
    <source>
        <dbReference type="Proteomes" id="UP000828390"/>
    </source>
</evidence>
<dbReference type="GO" id="GO:0000139">
    <property type="term" value="C:Golgi membrane"/>
    <property type="evidence" value="ECO:0007669"/>
    <property type="project" value="UniProtKB-SubCell"/>
</dbReference>
<dbReference type="GO" id="GO:0070836">
    <property type="term" value="P:caveola assembly"/>
    <property type="evidence" value="ECO:0007669"/>
    <property type="project" value="InterPro"/>
</dbReference>
<evidence type="ECO:0000256" key="5">
    <source>
        <dbReference type="ARBA" id="ARBA00023136"/>
    </source>
</evidence>
<keyword evidence="8" id="KW-1185">Reference proteome</keyword>
<dbReference type="PANTHER" id="PTHR10844:SF19">
    <property type="entry name" value="CAVEOLIN-2"/>
    <property type="match status" value="1"/>
</dbReference>
<dbReference type="AlphaFoldDB" id="A0A9D4E5A4"/>
<evidence type="ECO:0000313" key="7">
    <source>
        <dbReference type="EMBL" id="KAH3774129.1"/>
    </source>
</evidence>
<dbReference type="GO" id="GO:0060090">
    <property type="term" value="F:molecular adaptor activity"/>
    <property type="evidence" value="ECO:0007669"/>
    <property type="project" value="TreeGrafter"/>
</dbReference>
<dbReference type="Pfam" id="PF01146">
    <property type="entry name" value="Caveolin"/>
    <property type="match status" value="1"/>
</dbReference>
<dbReference type="GO" id="GO:0005901">
    <property type="term" value="C:caveola"/>
    <property type="evidence" value="ECO:0007669"/>
    <property type="project" value="UniProtKB-SubCell"/>
</dbReference>
<dbReference type="OrthoDB" id="5917823at2759"/>
<organism evidence="7 8">
    <name type="scientific">Dreissena polymorpha</name>
    <name type="common">Zebra mussel</name>
    <name type="synonym">Mytilus polymorpha</name>
    <dbReference type="NCBI Taxonomy" id="45954"/>
    <lineage>
        <taxon>Eukaryota</taxon>
        <taxon>Metazoa</taxon>
        <taxon>Spiralia</taxon>
        <taxon>Lophotrochozoa</taxon>
        <taxon>Mollusca</taxon>
        <taxon>Bivalvia</taxon>
        <taxon>Autobranchia</taxon>
        <taxon>Heteroconchia</taxon>
        <taxon>Euheterodonta</taxon>
        <taxon>Imparidentia</taxon>
        <taxon>Neoheterodontei</taxon>
        <taxon>Myida</taxon>
        <taxon>Dreissenoidea</taxon>
        <taxon>Dreissenidae</taxon>
        <taxon>Dreissena</taxon>
    </lineage>
</organism>
<comment type="similarity">
    <text evidence="2 6">Belongs to the caveolin family.</text>
</comment>
<dbReference type="InterPro" id="IPR001612">
    <property type="entry name" value="Caveolin"/>
</dbReference>
<comment type="function">
    <text evidence="6">May act as a scaffolding protein within caveolar membranes. Interacts directly with G-protein alpha subunits and can functionally regulate their activity.</text>
</comment>
<protein>
    <recommendedName>
        <fullName evidence="6">Caveolin</fullName>
    </recommendedName>
</protein>
<dbReference type="EMBL" id="JAIWYP010000009">
    <property type="protein sequence ID" value="KAH3774129.1"/>
    <property type="molecule type" value="Genomic_DNA"/>
</dbReference>
<evidence type="ECO:0000256" key="1">
    <source>
        <dbReference type="ARBA" id="ARBA00004202"/>
    </source>
</evidence>